<dbReference type="PIRSF" id="PIRSF001332">
    <property type="entry name" value="Acetolac_decarb"/>
    <property type="match status" value="1"/>
</dbReference>
<evidence type="ECO:0000256" key="4">
    <source>
        <dbReference type="ARBA" id="ARBA00013204"/>
    </source>
</evidence>
<evidence type="ECO:0000256" key="8">
    <source>
        <dbReference type="ARBA" id="ARBA00023239"/>
    </source>
</evidence>
<dbReference type="OrthoDB" id="81038at2157"/>
<comment type="similarity">
    <text evidence="3">Belongs to the alpha-acetolactate decarboxylase family.</text>
</comment>
<dbReference type="Gene3D" id="3.30.1330.80">
    <property type="entry name" value="Hypothetical protein, similar to alpha- acetolactate decarboxylase, domain 2"/>
    <property type="match status" value="2"/>
</dbReference>
<dbReference type="GO" id="GO:0045151">
    <property type="term" value="P:acetoin biosynthetic process"/>
    <property type="evidence" value="ECO:0007669"/>
    <property type="project" value="UniProtKB-KW"/>
</dbReference>
<dbReference type="PANTHER" id="PTHR35524">
    <property type="entry name" value="ALPHA-ACETOLACTATE DECARBOXYLASE"/>
    <property type="match status" value="1"/>
</dbReference>
<keyword evidence="8" id="KW-0456">Lyase</keyword>
<dbReference type="PANTHER" id="PTHR35524:SF1">
    <property type="entry name" value="ALPHA-ACETOLACTATE DECARBOXYLASE"/>
    <property type="match status" value="1"/>
</dbReference>
<dbReference type="Proteomes" id="UP000243338">
    <property type="component" value="Unassembled WGS sequence"/>
</dbReference>
<reference evidence="10" key="1">
    <citation type="submission" date="2016-10" db="EMBL/GenBank/DDBJ databases">
        <authorList>
            <person name="Varghese N."/>
            <person name="Submissions S."/>
        </authorList>
    </citation>
    <scope>NUCLEOTIDE SEQUENCE [LARGE SCALE GENOMIC DNA]</scope>
    <source>
        <strain evidence="10">SLH 33</strain>
    </source>
</reference>
<dbReference type="NCBIfam" id="TIGR01252">
    <property type="entry name" value="acetolac_decarb"/>
    <property type="match status" value="1"/>
</dbReference>
<gene>
    <name evidence="9" type="ORF">SAMN04488587_0661</name>
</gene>
<dbReference type="Pfam" id="PF03306">
    <property type="entry name" value="AAL_decarboxy"/>
    <property type="match status" value="1"/>
</dbReference>
<evidence type="ECO:0000256" key="2">
    <source>
        <dbReference type="ARBA" id="ARBA00005170"/>
    </source>
</evidence>
<evidence type="ECO:0000256" key="5">
    <source>
        <dbReference type="ARBA" id="ARBA00020164"/>
    </source>
</evidence>
<dbReference type="GO" id="GO:0047605">
    <property type="term" value="F:acetolactate decarboxylase activity"/>
    <property type="evidence" value="ECO:0007669"/>
    <property type="project" value="UniProtKB-EC"/>
</dbReference>
<evidence type="ECO:0000256" key="1">
    <source>
        <dbReference type="ARBA" id="ARBA00001784"/>
    </source>
</evidence>
<name>A0A1H9YN29_9EURY</name>
<dbReference type="RefSeq" id="WP_091688901.1">
    <property type="nucleotide sequence ID" value="NZ_CAAGSJ010000003.1"/>
</dbReference>
<dbReference type="AlphaFoldDB" id="A0A1H9YN29"/>
<dbReference type="PROSITE" id="PS51257">
    <property type="entry name" value="PROKAR_LIPOPROTEIN"/>
    <property type="match status" value="1"/>
</dbReference>
<dbReference type="EC" id="4.1.1.5" evidence="4"/>
<comment type="pathway">
    <text evidence="2">Polyol metabolism; (R,R)-butane-2,3-diol biosynthesis; (R,R)-butane-2,3-diol from pyruvate: step 2/3.</text>
</comment>
<keyword evidence="7" id="KW-0005">Acetoin biosynthesis</keyword>
<evidence type="ECO:0000313" key="10">
    <source>
        <dbReference type="Proteomes" id="UP000243338"/>
    </source>
</evidence>
<dbReference type="STRING" id="1353158.SAMN04488587_0661"/>
<keyword evidence="10" id="KW-1185">Reference proteome</keyword>
<sequence>MKKEFQLFICLLIVSGILTLSGCVDDSPDMPDVTQSGLQNDVLYQVSTIDALLEGLYDGQLSMGELKEQGDLGLGTFDALDGEMIVIDGEVYQMKTDGYAYSVDDTVTTPFAAVTYFETDESIVLKEPSYSSEVALLIGELFPSKNLMYAIRIDGTFEHMKVRSVPVQEEPYPLLVDVIADEQAVFELEDVEGSIVGFWLPYYVEGINVPGYHFHFIDTGREKGGHVLEYVIRNGTIYIDQTAGFELVLPESAEFMNGDISRDKGDELHTVEKDDK</sequence>
<keyword evidence="6" id="KW-0210">Decarboxylase</keyword>
<evidence type="ECO:0000313" key="9">
    <source>
        <dbReference type="EMBL" id="SES69909.1"/>
    </source>
</evidence>
<accession>A0A1H9YN29</accession>
<evidence type="ECO:0000256" key="6">
    <source>
        <dbReference type="ARBA" id="ARBA00022793"/>
    </source>
</evidence>
<dbReference type="InterPro" id="IPR005128">
    <property type="entry name" value="Acetolactate_a_deCO2ase"/>
</dbReference>
<dbReference type="UniPathway" id="UPA00626">
    <property type="reaction ID" value="UER00678"/>
</dbReference>
<evidence type="ECO:0000256" key="7">
    <source>
        <dbReference type="ARBA" id="ARBA00023061"/>
    </source>
</evidence>
<dbReference type="CDD" id="cd17299">
    <property type="entry name" value="acetolactate_decarboxylase"/>
    <property type="match status" value="1"/>
</dbReference>
<dbReference type="SUPFAM" id="SSF117856">
    <property type="entry name" value="AF0104/ALDC/Ptd012-like"/>
    <property type="match status" value="1"/>
</dbReference>
<evidence type="ECO:0000256" key="3">
    <source>
        <dbReference type="ARBA" id="ARBA00007106"/>
    </source>
</evidence>
<organism evidence="9 10">
    <name type="scientific">Methanococcoides vulcani</name>
    <dbReference type="NCBI Taxonomy" id="1353158"/>
    <lineage>
        <taxon>Archaea</taxon>
        <taxon>Methanobacteriati</taxon>
        <taxon>Methanobacteriota</taxon>
        <taxon>Stenosarchaea group</taxon>
        <taxon>Methanomicrobia</taxon>
        <taxon>Methanosarcinales</taxon>
        <taxon>Methanosarcinaceae</taxon>
        <taxon>Methanococcoides</taxon>
    </lineage>
</organism>
<comment type="catalytic activity">
    <reaction evidence="1">
        <text>(2S)-2-acetolactate + H(+) = (R)-acetoin + CO2</text>
        <dbReference type="Rhea" id="RHEA:21580"/>
        <dbReference type="ChEBI" id="CHEBI:15378"/>
        <dbReference type="ChEBI" id="CHEBI:15686"/>
        <dbReference type="ChEBI" id="CHEBI:16526"/>
        <dbReference type="ChEBI" id="CHEBI:58476"/>
        <dbReference type="EC" id="4.1.1.5"/>
    </reaction>
</comment>
<dbReference type="EMBL" id="FOHQ01000001">
    <property type="protein sequence ID" value="SES69909.1"/>
    <property type="molecule type" value="Genomic_DNA"/>
</dbReference>
<protein>
    <recommendedName>
        <fullName evidence="5">Alpha-acetolactate decarboxylase</fullName>
        <ecNumber evidence="4">4.1.1.5</ecNumber>
    </recommendedName>
</protein>
<proteinExistence type="inferred from homology"/>